<sequence length="100" mass="11457">MSDRKTKRLSGAEYRKRKLQRDAESRKNKGAINKFLFANDQQAEILSSSIMIDTERLPAECTHDKEAPDGNDTRMKGEDKARDEIVMQITETMNEHTLAT</sequence>
<dbReference type="Proteomes" id="UP001497644">
    <property type="component" value="Unassembled WGS sequence"/>
</dbReference>
<evidence type="ECO:0000313" key="3">
    <source>
        <dbReference type="Proteomes" id="UP001497644"/>
    </source>
</evidence>
<evidence type="ECO:0000313" key="2">
    <source>
        <dbReference type="EMBL" id="CAL1672665.1"/>
    </source>
</evidence>
<feature type="region of interest" description="Disordered" evidence="1">
    <location>
        <begin position="1"/>
        <end position="30"/>
    </location>
</feature>
<gene>
    <name evidence="2" type="ORF">LPLAT_LOCUS9571</name>
</gene>
<proteinExistence type="predicted"/>
<dbReference type="AlphaFoldDB" id="A0AAV2MZ17"/>
<keyword evidence="3" id="KW-1185">Reference proteome</keyword>
<comment type="caution">
    <text evidence="2">The sequence shown here is derived from an EMBL/GenBank/DDBJ whole genome shotgun (WGS) entry which is preliminary data.</text>
</comment>
<evidence type="ECO:0000256" key="1">
    <source>
        <dbReference type="SAM" id="MobiDB-lite"/>
    </source>
</evidence>
<dbReference type="EMBL" id="CAXIPU020000788">
    <property type="protein sequence ID" value="CAL1672665.1"/>
    <property type="molecule type" value="Genomic_DNA"/>
</dbReference>
<reference evidence="2" key="1">
    <citation type="submission" date="2024-04" db="EMBL/GenBank/DDBJ databases">
        <authorList>
            <consortium name="Molecular Ecology Group"/>
        </authorList>
    </citation>
    <scope>NUCLEOTIDE SEQUENCE</scope>
</reference>
<name>A0AAV2MZ17_9HYME</name>
<accession>A0AAV2MZ17</accession>
<protein>
    <submittedName>
        <fullName evidence="2">Uncharacterized protein</fullName>
    </submittedName>
</protein>
<organism evidence="2 3">
    <name type="scientific">Lasius platythorax</name>
    <dbReference type="NCBI Taxonomy" id="488582"/>
    <lineage>
        <taxon>Eukaryota</taxon>
        <taxon>Metazoa</taxon>
        <taxon>Ecdysozoa</taxon>
        <taxon>Arthropoda</taxon>
        <taxon>Hexapoda</taxon>
        <taxon>Insecta</taxon>
        <taxon>Pterygota</taxon>
        <taxon>Neoptera</taxon>
        <taxon>Endopterygota</taxon>
        <taxon>Hymenoptera</taxon>
        <taxon>Apocrita</taxon>
        <taxon>Aculeata</taxon>
        <taxon>Formicoidea</taxon>
        <taxon>Formicidae</taxon>
        <taxon>Formicinae</taxon>
        <taxon>Lasius</taxon>
        <taxon>Lasius</taxon>
    </lineage>
</organism>